<gene>
    <name evidence="2" type="ORF">GL286_01160</name>
</gene>
<dbReference type="PROSITE" id="PS50943">
    <property type="entry name" value="HTH_CROC1"/>
    <property type="match status" value="1"/>
</dbReference>
<dbReference type="Gene3D" id="1.10.260.40">
    <property type="entry name" value="lambda repressor-like DNA-binding domains"/>
    <property type="match status" value="1"/>
</dbReference>
<comment type="caution">
    <text evidence="2">The sequence shown here is derived from an EMBL/GenBank/DDBJ whole genome shotgun (WGS) entry which is preliminary data.</text>
</comment>
<organism evidence="2 3">
    <name type="scientific">Paracoccus aestuariivivens</name>
    <dbReference type="NCBI Taxonomy" id="1820333"/>
    <lineage>
        <taxon>Bacteria</taxon>
        <taxon>Pseudomonadati</taxon>
        <taxon>Pseudomonadota</taxon>
        <taxon>Alphaproteobacteria</taxon>
        <taxon>Rhodobacterales</taxon>
        <taxon>Paracoccaceae</taxon>
        <taxon>Paracoccus</taxon>
    </lineage>
</organism>
<evidence type="ECO:0000259" key="1">
    <source>
        <dbReference type="PROSITE" id="PS50943"/>
    </source>
</evidence>
<dbReference type="Proteomes" id="UP000478183">
    <property type="component" value="Unassembled WGS sequence"/>
</dbReference>
<accession>A0A6L6J2H7</accession>
<evidence type="ECO:0000313" key="2">
    <source>
        <dbReference type="EMBL" id="MTH76333.1"/>
    </source>
</evidence>
<sequence length="139" mass="15458">MILMLRWLMELISTRQDGNNFDSKLRTHAHSAEMKPKILNALIERESTPQKVGPRISAVREALELSKAEFADSIEFDRSSLTKVERGVMGLDIAVGEKISAVYGVGLDFIYRGDLADLPPELRPKVVPILANARKNAQA</sequence>
<keyword evidence="3" id="KW-1185">Reference proteome</keyword>
<dbReference type="EMBL" id="WMIE01000001">
    <property type="protein sequence ID" value="MTH76333.1"/>
    <property type="molecule type" value="Genomic_DNA"/>
</dbReference>
<reference evidence="2 3" key="1">
    <citation type="submission" date="2019-11" db="EMBL/GenBank/DDBJ databases">
        <authorList>
            <person name="Dong K."/>
        </authorList>
    </citation>
    <scope>NUCLEOTIDE SEQUENCE [LARGE SCALE GENOMIC DNA]</scope>
    <source>
        <strain evidence="2 3">NBRC 111993</strain>
    </source>
</reference>
<dbReference type="InterPro" id="IPR010982">
    <property type="entry name" value="Lambda_DNA-bd_dom_sf"/>
</dbReference>
<evidence type="ECO:0000313" key="3">
    <source>
        <dbReference type="Proteomes" id="UP000478183"/>
    </source>
</evidence>
<dbReference type="Pfam" id="PF01381">
    <property type="entry name" value="HTH_3"/>
    <property type="match status" value="1"/>
</dbReference>
<dbReference type="SMART" id="SM00530">
    <property type="entry name" value="HTH_XRE"/>
    <property type="match status" value="1"/>
</dbReference>
<dbReference type="OrthoDB" id="7873382at2"/>
<dbReference type="CDD" id="cd00093">
    <property type="entry name" value="HTH_XRE"/>
    <property type="match status" value="1"/>
</dbReference>
<proteinExistence type="predicted"/>
<name>A0A6L6J2H7_9RHOB</name>
<protein>
    <submittedName>
        <fullName evidence="2">Helix-turn-helix domain-containing protein</fullName>
    </submittedName>
</protein>
<feature type="domain" description="HTH cro/C1-type" evidence="1">
    <location>
        <begin position="56"/>
        <end position="110"/>
    </location>
</feature>
<dbReference type="InterPro" id="IPR001387">
    <property type="entry name" value="Cro/C1-type_HTH"/>
</dbReference>
<dbReference type="GO" id="GO:0003677">
    <property type="term" value="F:DNA binding"/>
    <property type="evidence" value="ECO:0007669"/>
    <property type="project" value="InterPro"/>
</dbReference>
<dbReference type="SUPFAM" id="SSF47413">
    <property type="entry name" value="lambda repressor-like DNA-binding domains"/>
    <property type="match status" value="1"/>
</dbReference>
<dbReference type="AlphaFoldDB" id="A0A6L6J2H7"/>